<proteinExistence type="predicted"/>
<sequence>MRTGHDYLATHLHGINVLPSPERQPCGYGTMYAKRLRTCSALDHSKNYQNSIFKEAHLYWSERHLMTQQPRVGIG</sequence>
<comment type="caution">
    <text evidence="1">The sequence shown here is derived from an EMBL/GenBank/DDBJ whole genome shotgun (WGS) entry which is preliminary data.</text>
</comment>
<reference evidence="1" key="1">
    <citation type="submission" date="2020-07" db="EMBL/GenBank/DDBJ databases">
        <title>Multicomponent nature underlies the extraordinary mechanical properties of spider dragline silk.</title>
        <authorList>
            <person name="Kono N."/>
            <person name="Nakamura H."/>
            <person name="Mori M."/>
            <person name="Yoshida Y."/>
            <person name="Ohtoshi R."/>
            <person name="Malay A.D."/>
            <person name="Moran D.A.P."/>
            <person name="Tomita M."/>
            <person name="Numata K."/>
            <person name="Arakawa K."/>
        </authorList>
    </citation>
    <scope>NUCLEOTIDE SEQUENCE</scope>
</reference>
<keyword evidence="2" id="KW-1185">Reference proteome</keyword>
<name>A0A8X6ILJ5_TRICU</name>
<evidence type="ECO:0000313" key="1">
    <source>
        <dbReference type="EMBL" id="GFR24484.1"/>
    </source>
</evidence>
<organism evidence="1 2">
    <name type="scientific">Trichonephila clavata</name>
    <name type="common">Joro spider</name>
    <name type="synonym">Nephila clavata</name>
    <dbReference type="NCBI Taxonomy" id="2740835"/>
    <lineage>
        <taxon>Eukaryota</taxon>
        <taxon>Metazoa</taxon>
        <taxon>Ecdysozoa</taxon>
        <taxon>Arthropoda</taxon>
        <taxon>Chelicerata</taxon>
        <taxon>Arachnida</taxon>
        <taxon>Araneae</taxon>
        <taxon>Araneomorphae</taxon>
        <taxon>Entelegynae</taxon>
        <taxon>Araneoidea</taxon>
        <taxon>Nephilidae</taxon>
        <taxon>Trichonephila</taxon>
    </lineage>
</organism>
<gene>
    <name evidence="1" type="ORF">TNCT_594771</name>
</gene>
<dbReference type="EMBL" id="BMAO01038376">
    <property type="protein sequence ID" value="GFR24484.1"/>
    <property type="molecule type" value="Genomic_DNA"/>
</dbReference>
<dbReference type="Proteomes" id="UP000887116">
    <property type="component" value="Unassembled WGS sequence"/>
</dbReference>
<dbReference type="AlphaFoldDB" id="A0A8X6ILJ5"/>
<protein>
    <submittedName>
        <fullName evidence="1">Uncharacterized protein</fullName>
    </submittedName>
</protein>
<evidence type="ECO:0000313" key="2">
    <source>
        <dbReference type="Proteomes" id="UP000887116"/>
    </source>
</evidence>
<dbReference type="OrthoDB" id="6429785at2759"/>
<accession>A0A8X6ILJ5</accession>